<reference evidence="2" key="1">
    <citation type="submission" date="2021-03" db="EMBL/GenBank/DDBJ databases">
        <title>Draft genome sequence of rust myrtle Austropuccinia psidii MF-1, a brazilian biotype.</title>
        <authorList>
            <person name="Quecine M.C."/>
            <person name="Pachon D.M.R."/>
            <person name="Bonatelli M.L."/>
            <person name="Correr F.H."/>
            <person name="Franceschini L.M."/>
            <person name="Leite T.F."/>
            <person name="Margarido G.R.A."/>
            <person name="Almeida C.A."/>
            <person name="Ferrarezi J.A."/>
            <person name="Labate C.A."/>
        </authorList>
    </citation>
    <scope>NUCLEOTIDE SEQUENCE</scope>
    <source>
        <strain evidence="2">MF-1</strain>
    </source>
</reference>
<dbReference type="EMBL" id="AVOT02002145">
    <property type="protein sequence ID" value="MBW0469313.1"/>
    <property type="molecule type" value="Genomic_DNA"/>
</dbReference>
<feature type="compositionally biased region" description="Acidic residues" evidence="1">
    <location>
        <begin position="40"/>
        <end position="51"/>
    </location>
</feature>
<gene>
    <name evidence="2" type="ORF">O181_009028</name>
</gene>
<dbReference type="AlphaFoldDB" id="A0A9Q3GJ26"/>
<protein>
    <submittedName>
        <fullName evidence="2">Uncharacterized protein</fullName>
    </submittedName>
</protein>
<evidence type="ECO:0000313" key="3">
    <source>
        <dbReference type="Proteomes" id="UP000765509"/>
    </source>
</evidence>
<dbReference type="OrthoDB" id="9945628at2759"/>
<comment type="caution">
    <text evidence="2">The sequence shown here is derived from an EMBL/GenBank/DDBJ whole genome shotgun (WGS) entry which is preliminary data.</text>
</comment>
<evidence type="ECO:0000256" key="1">
    <source>
        <dbReference type="SAM" id="MobiDB-lite"/>
    </source>
</evidence>
<accession>A0A9Q3GJ26</accession>
<proteinExistence type="predicted"/>
<organism evidence="2 3">
    <name type="scientific">Austropuccinia psidii MF-1</name>
    <dbReference type="NCBI Taxonomy" id="1389203"/>
    <lineage>
        <taxon>Eukaryota</taxon>
        <taxon>Fungi</taxon>
        <taxon>Dikarya</taxon>
        <taxon>Basidiomycota</taxon>
        <taxon>Pucciniomycotina</taxon>
        <taxon>Pucciniomycetes</taxon>
        <taxon>Pucciniales</taxon>
        <taxon>Sphaerophragmiaceae</taxon>
        <taxon>Austropuccinia</taxon>
    </lineage>
</organism>
<evidence type="ECO:0000313" key="2">
    <source>
        <dbReference type="EMBL" id="MBW0469313.1"/>
    </source>
</evidence>
<name>A0A9Q3GJ26_9BASI</name>
<dbReference type="Proteomes" id="UP000765509">
    <property type="component" value="Unassembled WGS sequence"/>
</dbReference>
<feature type="region of interest" description="Disordered" evidence="1">
    <location>
        <begin position="1"/>
        <end position="78"/>
    </location>
</feature>
<keyword evidence="3" id="KW-1185">Reference proteome</keyword>
<sequence length="136" mass="14525">MEGASPSSKEVRGPRISSSFSRVVSAFPGISRTTFKGPGEEEEGNSVEEEGSAGTEVVPAPVGASQGTGGPTLAQSNQPVSHQFELSLLTIMQKMIQIMANLQETSRPPALKTSSMKAPDFFDGTQNFKYRIFIQS</sequence>